<name>A0A437Q8C7_9GAMM</name>
<dbReference type="EMBL" id="SACQ01000004">
    <property type="protein sequence ID" value="RVU30758.1"/>
    <property type="molecule type" value="Genomic_DNA"/>
</dbReference>
<evidence type="ECO:0000313" key="2">
    <source>
        <dbReference type="Proteomes" id="UP000282818"/>
    </source>
</evidence>
<dbReference type="GO" id="GO:0016757">
    <property type="term" value="F:glycosyltransferase activity"/>
    <property type="evidence" value="ECO:0007669"/>
    <property type="project" value="TreeGrafter"/>
</dbReference>
<dbReference type="PANTHER" id="PTHR12526">
    <property type="entry name" value="GLYCOSYLTRANSFERASE"/>
    <property type="match status" value="1"/>
</dbReference>
<dbReference type="Gene3D" id="3.40.50.2000">
    <property type="entry name" value="Glycogen Phosphorylase B"/>
    <property type="match status" value="2"/>
</dbReference>
<dbReference type="SUPFAM" id="SSF53756">
    <property type="entry name" value="UDP-Glycosyltransferase/glycogen phosphorylase"/>
    <property type="match status" value="1"/>
</dbReference>
<gene>
    <name evidence="1" type="ORF">EOE65_10640</name>
</gene>
<proteinExistence type="predicted"/>
<dbReference type="RefSeq" id="WP_127694294.1">
    <property type="nucleotide sequence ID" value="NZ_SACQ01000004.1"/>
</dbReference>
<keyword evidence="1" id="KW-0808">Transferase</keyword>
<reference evidence="1 2" key="1">
    <citation type="submission" date="2019-01" db="EMBL/GenBank/DDBJ databases">
        <authorList>
            <person name="Chen W.-M."/>
        </authorList>
    </citation>
    <scope>NUCLEOTIDE SEQUENCE [LARGE SCALE GENOMIC DNA]</scope>
    <source>
        <strain evidence="1 2">HPM-16</strain>
    </source>
</reference>
<comment type="caution">
    <text evidence="1">The sequence shown here is derived from an EMBL/GenBank/DDBJ whole genome shotgun (WGS) entry which is preliminary data.</text>
</comment>
<evidence type="ECO:0000313" key="1">
    <source>
        <dbReference type="EMBL" id="RVU30758.1"/>
    </source>
</evidence>
<dbReference type="InterPro" id="IPR017521">
    <property type="entry name" value="Sugar_tfrase_PEP-CTERM_Stp1"/>
</dbReference>
<sequence>MKPSLLLLCHRIPFPPNKGDKIRAFNLLKYLVKHYRVYLGCFIDDEQDWAYTEELEAMCEECLFIGINPTVAKVRSLRGLLTGQALSVPYYANQELSRWVVDINQRKGVTKAVAFSSPMAQFLDGDAVSFEKTVLDLVDIDSDKWAQYAEKKSWPMSWVYRREAKYLFNYEEWIAKSFDASLFVSSTEAQLFREMLPAYADKIGFYNNGVDSEFFRPRDDYPSVYGKGEVAVVFTGAMDYWPNIDAVTWFVEEVLPTLKARFEALTFYIVGSNPASSVKQLDALPGVKVTGRVDDIRPYIAQAAVSVAPMRIARGIQNKVLEAMAMETPVVVSDMGLEGISAIPEQEVLLANTAQEVIDAVVRIVETKHTDMGKAARSRVIADFSWESSLPTVKTLLDSAAVVS</sequence>
<dbReference type="CDD" id="cd03801">
    <property type="entry name" value="GT4_PimA-like"/>
    <property type="match status" value="1"/>
</dbReference>
<accession>A0A437Q8C7</accession>
<dbReference type="Proteomes" id="UP000282818">
    <property type="component" value="Unassembled WGS sequence"/>
</dbReference>
<keyword evidence="2" id="KW-1185">Reference proteome</keyword>
<organism evidence="1 2">
    <name type="scientific">Neptunomonas marina</name>
    <dbReference type="NCBI Taxonomy" id="1815562"/>
    <lineage>
        <taxon>Bacteria</taxon>
        <taxon>Pseudomonadati</taxon>
        <taxon>Pseudomonadota</taxon>
        <taxon>Gammaproteobacteria</taxon>
        <taxon>Oceanospirillales</taxon>
        <taxon>Oceanospirillaceae</taxon>
        <taxon>Neptunomonas</taxon>
    </lineage>
</organism>
<dbReference type="PANTHER" id="PTHR12526:SF600">
    <property type="entry name" value="GLYCOSYL TRANSFERASE GROUP 1"/>
    <property type="match status" value="1"/>
</dbReference>
<dbReference type="Pfam" id="PF13692">
    <property type="entry name" value="Glyco_trans_1_4"/>
    <property type="match status" value="1"/>
</dbReference>
<dbReference type="AlphaFoldDB" id="A0A437Q8C7"/>
<dbReference type="NCBIfam" id="TIGR03087">
    <property type="entry name" value="stp1"/>
    <property type="match status" value="1"/>
</dbReference>
<protein>
    <submittedName>
        <fullName evidence="1">TIGR03087 family PEP-CTERM/XrtA system glycosyltransferase</fullName>
    </submittedName>
</protein>